<name>A0A420EAG3_9SPHN</name>
<dbReference type="Pfam" id="PF20620">
    <property type="entry name" value="DUF6805"/>
    <property type="match status" value="1"/>
</dbReference>
<keyword evidence="5" id="KW-1185">Reference proteome</keyword>
<comment type="caution">
    <text evidence="4">The sequence shown here is derived from an EMBL/GenBank/DDBJ whole genome shotgun (WGS) entry which is preliminary data.</text>
</comment>
<evidence type="ECO:0000313" key="4">
    <source>
        <dbReference type="EMBL" id="RKF17642.1"/>
    </source>
</evidence>
<reference evidence="4 5" key="1">
    <citation type="submission" date="2018-09" db="EMBL/GenBank/DDBJ databases">
        <title>Altererythrobacter spongiae sp. nov., isolated from a marine sponge.</title>
        <authorList>
            <person name="Zhuang L."/>
            <person name="Luo L."/>
        </authorList>
    </citation>
    <scope>NUCLEOTIDE SEQUENCE [LARGE SCALE GENOMIC DNA]</scope>
    <source>
        <strain evidence="4 5">HN-Y73</strain>
    </source>
</reference>
<dbReference type="InterPro" id="IPR049046">
    <property type="entry name" value="Beta-AFase-like_GH127_middle"/>
</dbReference>
<dbReference type="Proteomes" id="UP000284395">
    <property type="component" value="Unassembled WGS sequence"/>
</dbReference>
<dbReference type="Pfam" id="PF07944">
    <property type="entry name" value="Beta-AFase-like_GH127_cat"/>
    <property type="match status" value="1"/>
</dbReference>
<organism evidence="4 5">
    <name type="scientific">Altericroceibacterium spongiae</name>
    <dbReference type="NCBI Taxonomy" id="2320269"/>
    <lineage>
        <taxon>Bacteria</taxon>
        <taxon>Pseudomonadati</taxon>
        <taxon>Pseudomonadota</taxon>
        <taxon>Alphaproteobacteria</taxon>
        <taxon>Sphingomonadales</taxon>
        <taxon>Erythrobacteraceae</taxon>
        <taxon>Altericroceibacterium</taxon>
    </lineage>
</organism>
<dbReference type="GO" id="GO:0005975">
    <property type="term" value="P:carbohydrate metabolic process"/>
    <property type="evidence" value="ECO:0007669"/>
    <property type="project" value="InterPro"/>
</dbReference>
<dbReference type="OrthoDB" id="9757939at2"/>
<accession>A0A420EAG3</accession>
<dbReference type="PANTHER" id="PTHR31151:SF0">
    <property type="entry name" value="PROLINE-TRNA LIGASE (DUF1680)"/>
    <property type="match status" value="1"/>
</dbReference>
<dbReference type="AlphaFoldDB" id="A0A420EAG3"/>
<dbReference type="InterPro" id="IPR008928">
    <property type="entry name" value="6-hairpin_glycosidase_sf"/>
</dbReference>
<dbReference type="InterPro" id="IPR012878">
    <property type="entry name" value="Beta-AFase-like_GH127_cat"/>
</dbReference>
<evidence type="ECO:0000313" key="5">
    <source>
        <dbReference type="Proteomes" id="UP000284395"/>
    </source>
</evidence>
<feature type="domain" description="Non-reducing end beta-L-arabinofuranosidase-like GH127 middle" evidence="3">
    <location>
        <begin position="413"/>
        <end position="505"/>
    </location>
</feature>
<dbReference type="PANTHER" id="PTHR31151">
    <property type="entry name" value="PROLINE-TRNA LIGASE (DUF1680)"/>
    <property type="match status" value="1"/>
</dbReference>
<gene>
    <name evidence="4" type="ORF">D6851_16040</name>
</gene>
<feature type="domain" description="Glycoside hydrolase GH146 substrate-binding" evidence="2">
    <location>
        <begin position="615"/>
        <end position="748"/>
    </location>
</feature>
<dbReference type="Pfam" id="PF20736">
    <property type="entry name" value="Glyco_hydro127M"/>
    <property type="match status" value="1"/>
</dbReference>
<evidence type="ECO:0000259" key="2">
    <source>
        <dbReference type="Pfam" id="PF20620"/>
    </source>
</evidence>
<feature type="domain" description="Non-reducing end beta-L-arabinofuranosidase-like GH127 catalytic" evidence="1">
    <location>
        <begin position="16"/>
        <end position="402"/>
    </location>
</feature>
<dbReference type="InterPro" id="IPR046544">
    <property type="entry name" value="GH146_SB_dom"/>
</dbReference>
<evidence type="ECO:0000259" key="3">
    <source>
        <dbReference type="Pfam" id="PF20736"/>
    </source>
</evidence>
<dbReference type="EMBL" id="RAPF01000013">
    <property type="protein sequence ID" value="RKF17642.1"/>
    <property type="molecule type" value="Genomic_DNA"/>
</dbReference>
<keyword evidence="4" id="KW-0378">Hydrolase</keyword>
<protein>
    <submittedName>
        <fullName evidence="4">Glycoside hydrolase family 127 protein</fullName>
    </submittedName>
</protein>
<sequence>MDRSRVQAVSAPLRTVRLAPSPFLNAVERNRDYLLSLEPDRFLHNFHKSAGFEPKGEVYGGWEARGIAGHSLGHYMSACSLAFAQTGDARLREKLRYTISELARIQAAHGDGYAGGTTVERDGEEVDGKIVFEEVRRGEIHTGGFDVNGGWVPLYTYHKVHAGLIDAWHVAGLADAKPVMLGVADYLGTIVEGLDDEQIQKLLIAEYGGLNDSYALTYELTGDKRWLAIAEKIHDNRILDPLARQEDNLPGLHANTQIPKIIGLARLYELTGRADHQTAASFFFNTVVDHHSYVIGGNSDREHFGPPDVISPFITDRTCEACNSYNMLKLARHLYGWQPDAALFDFYEKVHLNHILAHQHPESGMFAYFMPLGSGSRRTWSTPEDSFWCCVGSGMESHSKHGDSIYWHDGEKLLVNLYIPSKLDWDDRNIALNLETGFPQEQDIALTLRKAPRGTSTIALRIPGWSENPSLSVNGEDQELVLENGYALLHREWQAGDRIELSLPMQLTMETTPDDPNMVAFLNGPLVLAANLGPASQPYEGLPPALVTDNPLGTLNAGQSFHHFHMAAAGGATLNLAPFYQGYDNRSAVYFPSFTKARWAKEEAALIATQQARAELAARTVDDIRLGEQQPETDHHFATNNADLLAWEGRSGRQAWWGMGNYLEFDMAVREGPMVLRALYWGEEIEKNFTIAIDGQKIAEERRPGPARKEFVAVDYPIPENLTRGKDMVRVRFETQGTDAPVYEVRMLDAQNKRVGQQP</sequence>
<dbReference type="SUPFAM" id="SSF48208">
    <property type="entry name" value="Six-hairpin glycosidases"/>
    <property type="match status" value="1"/>
</dbReference>
<proteinExistence type="predicted"/>
<dbReference type="GO" id="GO:0016787">
    <property type="term" value="F:hydrolase activity"/>
    <property type="evidence" value="ECO:0007669"/>
    <property type="project" value="UniProtKB-KW"/>
</dbReference>
<evidence type="ECO:0000259" key="1">
    <source>
        <dbReference type="Pfam" id="PF07944"/>
    </source>
</evidence>